<evidence type="ECO:0000256" key="1">
    <source>
        <dbReference type="ARBA" id="ARBA00004496"/>
    </source>
</evidence>
<proteinExistence type="predicted"/>
<dbReference type="GO" id="GO:0097320">
    <property type="term" value="P:plasma membrane tubulation"/>
    <property type="evidence" value="ECO:0007669"/>
    <property type="project" value="TreeGrafter"/>
</dbReference>
<evidence type="ECO:0000256" key="2">
    <source>
        <dbReference type="ARBA" id="ARBA00022443"/>
    </source>
</evidence>
<dbReference type="SUPFAM" id="SSF50044">
    <property type="entry name" value="SH3-domain"/>
    <property type="match status" value="4"/>
</dbReference>
<evidence type="ECO:0000313" key="7">
    <source>
        <dbReference type="WBParaSite" id="sdigi.contig190.g5885.t1"/>
    </source>
</evidence>
<dbReference type="GO" id="GO:0006897">
    <property type="term" value="P:endocytosis"/>
    <property type="evidence" value="ECO:0007669"/>
    <property type="project" value="InterPro"/>
</dbReference>
<dbReference type="WBParaSite" id="sdigi.contig190.g5885.t1">
    <property type="protein sequence ID" value="sdigi.contig190.g5885.t1"/>
    <property type="gene ID" value="sdigi.contig190.g5885"/>
</dbReference>
<organism evidence="6 7">
    <name type="scientific">Setaria digitata</name>
    <dbReference type="NCBI Taxonomy" id="48799"/>
    <lineage>
        <taxon>Eukaryota</taxon>
        <taxon>Metazoa</taxon>
        <taxon>Ecdysozoa</taxon>
        <taxon>Nematoda</taxon>
        <taxon>Chromadorea</taxon>
        <taxon>Rhabditida</taxon>
        <taxon>Spirurina</taxon>
        <taxon>Spiruromorpha</taxon>
        <taxon>Filarioidea</taxon>
        <taxon>Setariidae</taxon>
        <taxon>Setaria</taxon>
    </lineage>
</organism>
<dbReference type="PRINTS" id="PR00452">
    <property type="entry name" value="SH3DOMAIN"/>
</dbReference>
<reference evidence="7" key="1">
    <citation type="submission" date="2022-11" db="UniProtKB">
        <authorList>
            <consortium name="WormBaseParasite"/>
        </authorList>
    </citation>
    <scope>IDENTIFICATION</scope>
</reference>
<dbReference type="CDD" id="cd00174">
    <property type="entry name" value="SH3"/>
    <property type="match status" value="3"/>
</dbReference>
<sequence>MKLINRISGTFGNGKFSVAFSTAKSVFDIVKRPEVQRGLIEASKNNAIRSTVSSLAKNEEARKAAHSALQDERTLKAGCQIAPDYDRRQQQKNLKNLDAVPYGTFLTCFATSEFEKKKKTPLYPTLPSSRDYAPDTIPKTTTNSITTSTQQLVTSNTFQSDFSGKKIPLQQLSAKQHHNAATKMNTFTDMDQEVQPHGYAKFQFLASHFDELSAEPFDRIILEKKVDDQWVYALNKRTGAKGIIPLLYIDVKIPLPPSTFQMPFYVRALFDFDSNVAGDLTFRTNDEIFVTERINNDWLRGSIGKRQGIFPNNYVQEITTPTTINASESRSCVVSPEYITALYDYNSAVEEDLIFKAGDKIEVLEWVSEDWLRGRLNGKIGLVPRTYISYCNSNGTAKQLDTANTIVTATRDYYNVAEDYLCFSKGDRIEVTEKVNDEWLRGKLLLNMSNTKSFPVGLFPRSAVL</sequence>
<dbReference type="InterPro" id="IPR036028">
    <property type="entry name" value="SH3-like_dom_sf"/>
</dbReference>
<protein>
    <submittedName>
        <fullName evidence="7">SH3 domain-containing protein</fullName>
    </submittedName>
</protein>
<dbReference type="InterPro" id="IPR046982">
    <property type="entry name" value="BIN3/RVS161-like"/>
</dbReference>
<evidence type="ECO:0000256" key="4">
    <source>
        <dbReference type="PROSITE-ProRule" id="PRU00192"/>
    </source>
</evidence>
<dbReference type="GO" id="GO:0008289">
    <property type="term" value="F:lipid binding"/>
    <property type="evidence" value="ECO:0007669"/>
    <property type="project" value="TreeGrafter"/>
</dbReference>
<dbReference type="Pfam" id="PF07653">
    <property type="entry name" value="SH3_2"/>
    <property type="match status" value="1"/>
</dbReference>
<comment type="subcellular location">
    <subcellularLocation>
        <location evidence="1">Cytoplasm</location>
    </subcellularLocation>
</comment>
<dbReference type="AlphaFoldDB" id="A0A915PMX3"/>
<accession>A0A915PMX3</accession>
<dbReference type="Gene3D" id="2.30.30.40">
    <property type="entry name" value="SH3 Domains"/>
    <property type="match status" value="4"/>
</dbReference>
<dbReference type="Proteomes" id="UP000887581">
    <property type="component" value="Unplaced"/>
</dbReference>
<evidence type="ECO:0000313" key="6">
    <source>
        <dbReference type="Proteomes" id="UP000887581"/>
    </source>
</evidence>
<dbReference type="InterPro" id="IPR001452">
    <property type="entry name" value="SH3_domain"/>
</dbReference>
<dbReference type="GO" id="GO:0005737">
    <property type="term" value="C:cytoplasm"/>
    <property type="evidence" value="ECO:0007669"/>
    <property type="project" value="UniProtKB-SubCell"/>
</dbReference>
<keyword evidence="6" id="KW-1185">Reference proteome</keyword>
<dbReference type="GO" id="GO:0015629">
    <property type="term" value="C:actin cytoskeleton"/>
    <property type="evidence" value="ECO:0007669"/>
    <property type="project" value="TreeGrafter"/>
</dbReference>
<dbReference type="GO" id="GO:0051666">
    <property type="term" value="P:actin cortical patch localization"/>
    <property type="evidence" value="ECO:0007669"/>
    <property type="project" value="InterPro"/>
</dbReference>
<name>A0A915PMX3_9BILA</name>
<keyword evidence="3" id="KW-0963">Cytoplasm</keyword>
<feature type="domain" description="SH3" evidence="5">
    <location>
        <begin position="193"/>
        <end position="254"/>
    </location>
</feature>
<dbReference type="PANTHER" id="PTHR47174">
    <property type="entry name" value="BRIDGING INTEGRATOR 3"/>
    <property type="match status" value="1"/>
</dbReference>
<feature type="domain" description="SH3" evidence="5">
    <location>
        <begin position="402"/>
        <end position="465"/>
    </location>
</feature>
<dbReference type="PROSITE" id="PS50002">
    <property type="entry name" value="SH3"/>
    <property type="match status" value="4"/>
</dbReference>
<dbReference type="Pfam" id="PF00018">
    <property type="entry name" value="SH3_1"/>
    <property type="match status" value="3"/>
</dbReference>
<evidence type="ECO:0000256" key="3">
    <source>
        <dbReference type="ARBA" id="ARBA00022490"/>
    </source>
</evidence>
<keyword evidence="2 4" id="KW-0728">SH3 domain</keyword>
<dbReference type="PANTHER" id="PTHR47174:SF3">
    <property type="entry name" value="BRIDGING INTEGRATOR 3"/>
    <property type="match status" value="1"/>
</dbReference>
<dbReference type="PRINTS" id="PR00499">
    <property type="entry name" value="P67PHOX"/>
</dbReference>
<dbReference type="SMART" id="SM00326">
    <property type="entry name" value="SH3"/>
    <property type="match status" value="4"/>
</dbReference>
<feature type="domain" description="SH3" evidence="5">
    <location>
        <begin position="334"/>
        <end position="393"/>
    </location>
</feature>
<evidence type="ECO:0000259" key="5">
    <source>
        <dbReference type="PROSITE" id="PS50002"/>
    </source>
</evidence>
<feature type="domain" description="SH3" evidence="5">
    <location>
        <begin position="261"/>
        <end position="320"/>
    </location>
</feature>